<dbReference type="InterPro" id="IPR010917">
    <property type="entry name" value="TonB_rcpt_CS"/>
</dbReference>
<evidence type="ECO:0000256" key="1">
    <source>
        <dbReference type="ARBA" id="ARBA00004571"/>
    </source>
</evidence>
<evidence type="ECO:0000256" key="7">
    <source>
        <dbReference type="ARBA" id="ARBA00022729"/>
    </source>
</evidence>
<evidence type="ECO:0000259" key="17">
    <source>
        <dbReference type="Pfam" id="PF00593"/>
    </source>
</evidence>
<dbReference type="Pfam" id="PF13715">
    <property type="entry name" value="CarbopepD_reg_2"/>
    <property type="match status" value="1"/>
</dbReference>
<dbReference type="GO" id="GO:0009279">
    <property type="term" value="C:cell outer membrane"/>
    <property type="evidence" value="ECO:0007669"/>
    <property type="project" value="UniProtKB-SubCell"/>
</dbReference>
<gene>
    <name evidence="19" type="ORF">BST86_04070</name>
</gene>
<name>A0A2S9WS62_9FLAO</name>
<comment type="subcellular location">
    <subcellularLocation>
        <location evidence="1 14">Cell outer membrane</location>
        <topology evidence="1 14">Multi-pass membrane protein</topology>
    </subcellularLocation>
</comment>
<dbReference type="Gene3D" id="2.60.40.1120">
    <property type="entry name" value="Carboxypeptidase-like, regulatory domain"/>
    <property type="match status" value="1"/>
</dbReference>
<evidence type="ECO:0000256" key="12">
    <source>
        <dbReference type="ARBA" id="ARBA00023170"/>
    </source>
</evidence>
<dbReference type="SUPFAM" id="SSF56935">
    <property type="entry name" value="Porins"/>
    <property type="match status" value="1"/>
</dbReference>
<dbReference type="InterPro" id="IPR000531">
    <property type="entry name" value="Beta-barrel_TonB"/>
</dbReference>
<dbReference type="GO" id="GO:0038023">
    <property type="term" value="F:signaling receptor activity"/>
    <property type="evidence" value="ECO:0007669"/>
    <property type="project" value="InterPro"/>
</dbReference>
<feature type="signal peptide" evidence="16">
    <location>
        <begin position="1"/>
        <end position="20"/>
    </location>
</feature>
<keyword evidence="5" id="KW-0410">Iron transport</keyword>
<dbReference type="PANTHER" id="PTHR32552">
    <property type="entry name" value="FERRICHROME IRON RECEPTOR-RELATED"/>
    <property type="match status" value="1"/>
</dbReference>
<sequence>MKVRSNFSLLLILFSFISYAQTTTISGRLVDSNNQPLSLVNVSVLNSTVGSQSDRNGDFKISGIGEGTITLLFSSIGYKSREIQVSIQDSSPKDLGTIVLYEGNEILGTVTLNGERRNKFSRKKSAYVAKLPLKDIENTQVYSTVTSELLESQVVTNFDDALKNATGVEQLWTSTGRGGDGAGYYALRGFSLQPQLVNGLPGLTNGTINPANIERIEVIKGPSATLFGNAVSSYGGLINVVTKKPYSGTGGELSFTSGSYGFNQIVGDFNTNLDSNENLYFRLNTSYSTQESFQDAGFRNSFFVAPSLSYRVNNRLSFSFYGEITQAEQTNPTFLFLNRNAPTESANLEELNYNNKLSFTSNDLTLTNPTQNYRVEMDYKLSDNWQSQTLLSKSATSTRGYYSYLFEFGILPDDTFTRFISKQNSQTNTTDIQQNFIGNFNIDGKRNRMVIGLDYLNVNTTDNSTGYVFYGNVTPEGGFNGDDPFTPDVVEDDLFPLSTAGVDAALENTPVGNNNSKYSIYSLYVSDVVNFTPQLSLMLGLRLDHFDNNGDILTDEDDFNQTALSPKLGALYQIIDNELSVFANYQNGFNNVAPRLVGDPQDGAQRLQTFDPEQANQFEAGIKSSLFDNRLDGTLSYYNITVQDRVIQDPANPFNFIANGEVVSQGVELEINANPINGLNIRGGYSYNDSETTRTDDPLILNKRPLEAGPKNLYNFWASYAFQDNTLQGFGVGFGFNGASERFVKNYTTTGNFTLPSYTVYNASAFYEVNKYRIALKVNNLTNLEYYKGWTTINPQQPRAVLANFTYKF</sequence>
<dbReference type="InterPro" id="IPR036942">
    <property type="entry name" value="Beta-barrel_TonB_sf"/>
</dbReference>
<dbReference type="InterPro" id="IPR012910">
    <property type="entry name" value="Plug_dom"/>
</dbReference>
<keyword evidence="10 15" id="KW-0798">TonB box</keyword>
<organism evidence="19 20">
    <name type="scientific">Nonlabens agnitus</name>
    <dbReference type="NCBI Taxonomy" id="870484"/>
    <lineage>
        <taxon>Bacteria</taxon>
        <taxon>Pseudomonadati</taxon>
        <taxon>Bacteroidota</taxon>
        <taxon>Flavobacteriia</taxon>
        <taxon>Flavobacteriales</taxon>
        <taxon>Flavobacteriaceae</taxon>
        <taxon>Nonlabens</taxon>
    </lineage>
</organism>
<dbReference type="GO" id="GO:0015344">
    <property type="term" value="F:siderophore uptake transmembrane transporter activity"/>
    <property type="evidence" value="ECO:0007669"/>
    <property type="project" value="TreeGrafter"/>
</dbReference>
<dbReference type="OrthoDB" id="9775095at2"/>
<dbReference type="RefSeq" id="WP_105982161.1">
    <property type="nucleotide sequence ID" value="NZ_MQUC01000003.1"/>
</dbReference>
<keyword evidence="3 14" id="KW-0813">Transport</keyword>
<keyword evidence="20" id="KW-1185">Reference proteome</keyword>
<dbReference type="AlphaFoldDB" id="A0A2S9WS62"/>
<evidence type="ECO:0000256" key="5">
    <source>
        <dbReference type="ARBA" id="ARBA00022496"/>
    </source>
</evidence>
<dbReference type="Gene3D" id="2.170.130.10">
    <property type="entry name" value="TonB-dependent receptor, plug domain"/>
    <property type="match status" value="1"/>
</dbReference>
<feature type="chain" id="PRO_5015646695" evidence="16">
    <location>
        <begin position="21"/>
        <end position="809"/>
    </location>
</feature>
<evidence type="ECO:0000256" key="3">
    <source>
        <dbReference type="ARBA" id="ARBA00022448"/>
    </source>
</evidence>
<dbReference type="InterPro" id="IPR010105">
    <property type="entry name" value="TonB_sidphr_rcpt"/>
</dbReference>
<feature type="domain" description="TonB-dependent receptor plug" evidence="18">
    <location>
        <begin position="137"/>
        <end position="229"/>
    </location>
</feature>
<evidence type="ECO:0000259" key="18">
    <source>
        <dbReference type="Pfam" id="PF07715"/>
    </source>
</evidence>
<evidence type="ECO:0000313" key="19">
    <source>
        <dbReference type="EMBL" id="PRP66323.1"/>
    </source>
</evidence>
<reference evidence="19 20" key="1">
    <citation type="submission" date="2016-11" db="EMBL/GenBank/DDBJ databases">
        <title>Trade-off between light-utilization and light-protection in marine flavobacteria.</title>
        <authorList>
            <person name="Kumagai Y."/>
        </authorList>
    </citation>
    <scope>NUCLEOTIDE SEQUENCE [LARGE SCALE GENOMIC DNA]</scope>
    <source>
        <strain evidence="19 20">JCM 17109</strain>
    </source>
</reference>
<protein>
    <submittedName>
        <fullName evidence="19">TonB-dependent receptor</fullName>
    </submittedName>
</protein>
<evidence type="ECO:0000256" key="9">
    <source>
        <dbReference type="ARBA" id="ARBA00023065"/>
    </source>
</evidence>
<dbReference type="Pfam" id="PF00593">
    <property type="entry name" value="TonB_dep_Rec_b-barrel"/>
    <property type="match status" value="1"/>
</dbReference>
<evidence type="ECO:0000256" key="15">
    <source>
        <dbReference type="RuleBase" id="RU003357"/>
    </source>
</evidence>
<evidence type="ECO:0000256" key="4">
    <source>
        <dbReference type="ARBA" id="ARBA00022452"/>
    </source>
</evidence>
<comment type="similarity">
    <text evidence="2 14 15">Belongs to the TonB-dependent receptor family.</text>
</comment>
<dbReference type="CDD" id="cd01347">
    <property type="entry name" value="ligand_gated_channel"/>
    <property type="match status" value="1"/>
</dbReference>
<dbReference type="Proteomes" id="UP000239532">
    <property type="component" value="Unassembled WGS sequence"/>
</dbReference>
<proteinExistence type="inferred from homology"/>
<dbReference type="GO" id="GO:0015891">
    <property type="term" value="P:siderophore transport"/>
    <property type="evidence" value="ECO:0007669"/>
    <property type="project" value="InterPro"/>
</dbReference>
<dbReference type="PANTHER" id="PTHR32552:SF68">
    <property type="entry name" value="FERRICHROME OUTER MEMBRANE TRANSPORTER_PHAGE RECEPTOR"/>
    <property type="match status" value="1"/>
</dbReference>
<evidence type="ECO:0000313" key="20">
    <source>
        <dbReference type="Proteomes" id="UP000239532"/>
    </source>
</evidence>
<evidence type="ECO:0000256" key="16">
    <source>
        <dbReference type="SAM" id="SignalP"/>
    </source>
</evidence>
<evidence type="ECO:0000256" key="11">
    <source>
        <dbReference type="ARBA" id="ARBA00023136"/>
    </source>
</evidence>
<keyword evidence="4 14" id="KW-1134">Transmembrane beta strand</keyword>
<evidence type="ECO:0000256" key="13">
    <source>
        <dbReference type="ARBA" id="ARBA00023237"/>
    </source>
</evidence>
<evidence type="ECO:0000256" key="2">
    <source>
        <dbReference type="ARBA" id="ARBA00009810"/>
    </source>
</evidence>
<dbReference type="InterPro" id="IPR039426">
    <property type="entry name" value="TonB-dep_rcpt-like"/>
</dbReference>
<comment type="caution">
    <text evidence="19">The sequence shown here is derived from an EMBL/GenBank/DDBJ whole genome shotgun (WGS) entry which is preliminary data.</text>
</comment>
<dbReference type="Gene3D" id="2.40.170.20">
    <property type="entry name" value="TonB-dependent receptor, beta-barrel domain"/>
    <property type="match status" value="1"/>
</dbReference>
<keyword evidence="9" id="KW-0406">Ion transport</keyword>
<dbReference type="NCBIfam" id="TIGR01783">
    <property type="entry name" value="TonB-siderophor"/>
    <property type="match status" value="1"/>
</dbReference>
<evidence type="ECO:0000256" key="10">
    <source>
        <dbReference type="ARBA" id="ARBA00023077"/>
    </source>
</evidence>
<accession>A0A2S9WS62</accession>
<keyword evidence="11 14" id="KW-0472">Membrane</keyword>
<dbReference type="PROSITE" id="PS01156">
    <property type="entry name" value="TONB_DEPENDENT_REC_2"/>
    <property type="match status" value="1"/>
</dbReference>
<evidence type="ECO:0000256" key="8">
    <source>
        <dbReference type="ARBA" id="ARBA00023004"/>
    </source>
</evidence>
<dbReference type="Pfam" id="PF07715">
    <property type="entry name" value="Plug"/>
    <property type="match status" value="1"/>
</dbReference>
<evidence type="ECO:0000256" key="6">
    <source>
        <dbReference type="ARBA" id="ARBA00022692"/>
    </source>
</evidence>
<dbReference type="PROSITE" id="PS52016">
    <property type="entry name" value="TONB_DEPENDENT_REC_3"/>
    <property type="match status" value="1"/>
</dbReference>
<keyword evidence="6 14" id="KW-0812">Transmembrane</keyword>
<evidence type="ECO:0000256" key="14">
    <source>
        <dbReference type="PROSITE-ProRule" id="PRU01360"/>
    </source>
</evidence>
<dbReference type="InterPro" id="IPR037066">
    <property type="entry name" value="Plug_dom_sf"/>
</dbReference>
<dbReference type="InterPro" id="IPR008969">
    <property type="entry name" value="CarboxyPept-like_regulatory"/>
</dbReference>
<dbReference type="SUPFAM" id="SSF49464">
    <property type="entry name" value="Carboxypeptidase regulatory domain-like"/>
    <property type="match status" value="1"/>
</dbReference>
<keyword evidence="12 19" id="KW-0675">Receptor</keyword>
<feature type="domain" description="TonB-dependent receptor-like beta-barrel" evidence="17">
    <location>
        <begin position="349"/>
        <end position="781"/>
    </location>
</feature>
<dbReference type="EMBL" id="MQUC01000003">
    <property type="protein sequence ID" value="PRP66323.1"/>
    <property type="molecule type" value="Genomic_DNA"/>
</dbReference>
<keyword evidence="8" id="KW-0408">Iron</keyword>
<keyword evidence="7 16" id="KW-0732">Signal</keyword>
<keyword evidence="13 14" id="KW-0998">Cell outer membrane</keyword>